<feature type="region of interest" description="Disordered" evidence="6">
    <location>
        <begin position="321"/>
        <end position="354"/>
    </location>
</feature>
<feature type="compositionally biased region" description="Polar residues" evidence="6">
    <location>
        <begin position="124"/>
        <end position="140"/>
    </location>
</feature>
<dbReference type="EMBL" id="SRQM01000024">
    <property type="protein sequence ID" value="KAG6122175.1"/>
    <property type="molecule type" value="Genomic_DNA"/>
</dbReference>
<feature type="coiled-coil region" evidence="5">
    <location>
        <begin position="1249"/>
        <end position="1276"/>
    </location>
</feature>
<keyword evidence="3 4" id="KW-0862">Zinc</keyword>
<dbReference type="InterPro" id="IPR041367">
    <property type="entry name" value="Znf-CCCH_4"/>
</dbReference>
<feature type="region of interest" description="Disordered" evidence="6">
    <location>
        <begin position="1389"/>
        <end position="1456"/>
    </location>
</feature>
<evidence type="ECO:0000313" key="9">
    <source>
        <dbReference type="Proteomes" id="UP000732380"/>
    </source>
</evidence>
<feature type="region of interest" description="Disordered" evidence="6">
    <location>
        <begin position="725"/>
        <end position="773"/>
    </location>
</feature>
<accession>A0A9P7Q7J5</accession>
<feature type="compositionally biased region" description="Polar residues" evidence="6">
    <location>
        <begin position="1"/>
        <end position="18"/>
    </location>
</feature>
<feature type="region of interest" description="Disordered" evidence="6">
    <location>
        <begin position="198"/>
        <end position="225"/>
    </location>
</feature>
<dbReference type="Pfam" id="PF18044">
    <property type="entry name" value="zf-CCCH_4"/>
    <property type="match status" value="1"/>
</dbReference>
<evidence type="ECO:0000256" key="1">
    <source>
        <dbReference type="ARBA" id="ARBA00022723"/>
    </source>
</evidence>
<feature type="compositionally biased region" description="Polar residues" evidence="6">
    <location>
        <begin position="268"/>
        <end position="277"/>
    </location>
</feature>
<feature type="region of interest" description="Disordered" evidence="6">
    <location>
        <begin position="1"/>
        <end position="54"/>
    </location>
</feature>
<evidence type="ECO:0000259" key="7">
    <source>
        <dbReference type="PROSITE" id="PS50103"/>
    </source>
</evidence>
<keyword evidence="5" id="KW-0175">Coiled coil</keyword>
<dbReference type="InterPro" id="IPR036855">
    <property type="entry name" value="Znf_CCCH_sf"/>
</dbReference>
<feature type="compositionally biased region" description="Basic and acidic residues" evidence="6">
    <location>
        <begin position="844"/>
        <end position="854"/>
    </location>
</feature>
<feature type="compositionally biased region" description="Low complexity" evidence="6">
    <location>
        <begin position="203"/>
        <end position="217"/>
    </location>
</feature>
<reference evidence="8 9" key="1">
    <citation type="journal article" date="2020" name="bioRxiv">
        <title>Whole genome comparisons of ergot fungi reveals the divergence and evolution of species within the genus Claviceps are the result of varying mechanisms driving genome evolution and host range expansion.</title>
        <authorList>
            <person name="Wyka S.A."/>
            <person name="Mondo S.J."/>
            <person name="Liu M."/>
            <person name="Dettman J."/>
            <person name="Nalam V."/>
            <person name="Broders K.D."/>
        </authorList>
    </citation>
    <scope>NUCLEOTIDE SEQUENCE [LARGE SCALE GENOMIC DNA]</scope>
    <source>
        <strain evidence="8 9">LM576</strain>
    </source>
</reference>
<feature type="compositionally biased region" description="Basic and acidic residues" evidence="6">
    <location>
        <begin position="763"/>
        <end position="773"/>
    </location>
</feature>
<gene>
    <name evidence="8" type="ORF">E4U13_003014</name>
</gene>
<feature type="compositionally biased region" description="Low complexity" evidence="6">
    <location>
        <begin position="328"/>
        <end position="339"/>
    </location>
</feature>
<dbReference type="InterPro" id="IPR000571">
    <property type="entry name" value="Znf_CCCH"/>
</dbReference>
<evidence type="ECO:0000256" key="4">
    <source>
        <dbReference type="PROSITE-ProRule" id="PRU00723"/>
    </source>
</evidence>
<feature type="region of interest" description="Disordered" evidence="6">
    <location>
        <begin position="245"/>
        <end position="277"/>
    </location>
</feature>
<evidence type="ECO:0000256" key="6">
    <source>
        <dbReference type="SAM" id="MobiDB-lite"/>
    </source>
</evidence>
<feature type="zinc finger region" description="C3H1-type" evidence="4">
    <location>
        <begin position="1459"/>
        <end position="1484"/>
    </location>
</feature>
<feature type="region of interest" description="Disordered" evidence="6">
    <location>
        <begin position="974"/>
        <end position="1003"/>
    </location>
</feature>
<organism evidence="8 9">
    <name type="scientific">Claviceps humidiphila</name>
    <dbReference type="NCBI Taxonomy" id="1294629"/>
    <lineage>
        <taxon>Eukaryota</taxon>
        <taxon>Fungi</taxon>
        <taxon>Dikarya</taxon>
        <taxon>Ascomycota</taxon>
        <taxon>Pezizomycotina</taxon>
        <taxon>Sordariomycetes</taxon>
        <taxon>Hypocreomycetidae</taxon>
        <taxon>Hypocreales</taxon>
        <taxon>Clavicipitaceae</taxon>
        <taxon>Claviceps</taxon>
    </lineage>
</organism>
<comment type="caution">
    <text evidence="8">The sequence shown here is derived from an EMBL/GenBank/DDBJ whole genome shotgun (WGS) entry which is preliminary data.</text>
</comment>
<dbReference type="SUPFAM" id="SSF90229">
    <property type="entry name" value="CCCH zinc finger"/>
    <property type="match status" value="1"/>
</dbReference>
<feature type="compositionally biased region" description="Acidic residues" evidence="6">
    <location>
        <begin position="986"/>
        <end position="995"/>
    </location>
</feature>
<dbReference type="PROSITE" id="PS50103">
    <property type="entry name" value="ZF_C3H1"/>
    <property type="match status" value="1"/>
</dbReference>
<feature type="region of interest" description="Disordered" evidence="6">
    <location>
        <begin position="513"/>
        <end position="549"/>
    </location>
</feature>
<feature type="compositionally biased region" description="Basic and acidic residues" evidence="6">
    <location>
        <begin position="1412"/>
        <end position="1441"/>
    </location>
</feature>
<evidence type="ECO:0000256" key="2">
    <source>
        <dbReference type="ARBA" id="ARBA00022771"/>
    </source>
</evidence>
<dbReference type="GO" id="GO:0008270">
    <property type="term" value="F:zinc ion binding"/>
    <property type="evidence" value="ECO:0007669"/>
    <property type="project" value="UniProtKB-KW"/>
</dbReference>
<keyword evidence="1 4" id="KW-0479">Metal-binding</keyword>
<protein>
    <recommendedName>
        <fullName evidence="7">C3H1-type domain-containing protein</fullName>
    </recommendedName>
</protein>
<feature type="compositionally biased region" description="Basic and acidic residues" evidence="6">
    <location>
        <begin position="513"/>
        <end position="538"/>
    </location>
</feature>
<keyword evidence="2 4" id="KW-0863">Zinc-finger</keyword>
<evidence type="ECO:0000313" key="8">
    <source>
        <dbReference type="EMBL" id="KAG6122175.1"/>
    </source>
</evidence>
<keyword evidence="9" id="KW-1185">Reference proteome</keyword>
<feature type="compositionally biased region" description="Low complexity" evidence="6">
    <location>
        <begin position="870"/>
        <end position="888"/>
    </location>
</feature>
<evidence type="ECO:0000256" key="3">
    <source>
        <dbReference type="ARBA" id="ARBA00022833"/>
    </source>
</evidence>
<name>A0A9P7Q7J5_9HYPO</name>
<dbReference type="Proteomes" id="UP000732380">
    <property type="component" value="Unassembled WGS sequence"/>
</dbReference>
<evidence type="ECO:0000256" key="5">
    <source>
        <dbReference type="SAM" id="Coils"/>
    </source>
</evidence>
<feature type="region of interest" description="Disordered" evidence="6">
    <location>
        <begin position="123"/>
        <end position="149"/>
    </location>
</feature>
<feature type="domain" description="C3H1-type" evidence="7">
    <location>
        <begin position="1459"/>
        <end position="1484"/>
    </location>
</feature>
<proteinExistence type="predicted"/>
<feature type="region of interest" description="Disordered" evidence="6">
    <location>
        <begin position="836"/>
        <end position="888"/>
    </location>
</feature>
<sequence>MQSWTGPGQNGTDGQSSWPADFGFGGQDDQFDPSQSWPLPVADQADSFSHMTGHQDEQSANFFDASHQDEAFSGGGLHLSQGGNAAFHGGHSSLGLNQQFAQPGQDVIDPAFNDIHSDVYGQQPKDNLTLNQNHSHQQQHGPVENYGQHDFQFPGQNENAFNAAVAQYDPNQLLTRTGSRHGQPQVQHFDGLQNSFQQEQHFSRQPQQTSSVQQQRPYSHGQDFAQNVNSQSSHFVQDPNLHLAFQQQQKQQDHQDHQQQNRQQPQQLHTSNSSAHLQTHLHNQQALHNADYTQKSGAFSKSGQPTQPTAFDPSLMQATYQVPLGGQPPASTSKSSPAAGKRKRPLKDVSEPSAAESLATFTEFPLDVSAKTSDDVDALPVPVPTVEEAKLIANFKKRNKAAQAKYPSIRGLPHFLYEGTVKLPAPKSFDKLAPLVALPPRSGQPIVPELGFALPCEVQGRFTSKYRPSAEKSGFDERRAEAKILLDEYDQSMRNLGKRQPKYTEYPHALKEQLKSDEASKNKAEKKAKKSLEGDRQKPIRPATRPADPAEAAAWDAIGFVHVDQATQRTSSLIAGRVQQAGDFLIKLRTDMNRSKLDLDQAVKNKLSGDIIAKKRNDSEQKKEALYRALDATVEHADDAVLDNLGGHQKLILSLVNSLISSIKASDFSGKLPKIVLELFTHFRMTRKIVETTNFDTVRKRFEDKGDDEVKELVREITTKIRRFQKASEPETATGYAGTSASGRAKAGGKQTVPLDGSASVKRGRDEESDTRTVKKIAVEAGSSSLSKKLAQPKISSSTIKTGVMAKPVGSTMLPGKTRPVVRPPAVKALAKSDALGVNSPTPVDDKSKIEVRKTTAPIKPSSEGKATPLSKLSTSVSSPSSSSSSVSGIASLLDSINSKKTEAASAVSKESKVIDSFETPVQRAKRLRKEARKKLRVSWKPEEELVQVKIFQKDDREDEGRDVNMIRDAADDRSEGMVLKQRADVDEEDDDDDIPYQPWASPNAVDFSHLPSDVRNKSYITRGGHITFSTEEQRLMAEREQRELMAIYTDIDDIPATPRSPLAEQVATHTSNSRKAGYVPTDDVKFEELQLRWREEQNMGVDRALSTALGRIEAKNNPSTKLDTIFGRLKAAPTHSNPSQQAAAASYSSPPHDQFVHHRFPFGVGSPAEELVLACLQSDKVRTWRDLNPILLDPARSYHYGDKNLQMIGNHIETVAKHLAPQPYPATSPPDWLAHDQEREREWWLGYNKEMATKQRKLDEERARAEAEANALRLAASVAAAGGAIDQGQQQDWNAYYQQQQQQQQAYAPYLALLQQMTGGQTMQPATFSDVHHGQPGQIAETQLQSILAAINQPQQQQTSQGASVNFFGNLNANDPSYQQLLLLAQMTQGQQGQPSLHPPPPAAATATSHTIDRDRERERDRDRDRDRDRGELRDKDNKDGRKKKATLPPHKPANKALIGTKACTFWQQGKCARGDKCTFRHD</sequence>